<evidence type="ECO:0008006" key="4">
    <source>
        <dbReference type="Google" id="ProtNLM"/>
    </source>
</evidence>
<feature type="transmembrane region" description="Helical" evidence="1">
    <location>
        <begin position="205"/>
        <end position="236"/>
    </location>
</feature>
<evidence type="ECO:0000256" key="1">
    <source>
        <dbReference type="SAM" id="Phobius"/>
    </source>
</evidence>
<name>R9HV94_BACUN</name>
<feature type="transmembrane region" description="Helical" evidence="1">
    <location>
        <begin position="12"/>
        <end position="30"/>
    </location>
</feature>
<dbReference type="PATRIC" id="fig|1235787.3.peg.2479"/>
<organism evidence="2 3">
    <name type="scientific">Bacteroides uniformis dnLKV2</name>
    <dbReference type="NCBI Taxonomy" id="1235787"/>
    <lineage>
        <taxon>Bacteria</taxon>
        <taxon>Pseudomonadati</taxon>
        <taxon>Bacteroidota</taxon>
        <taxon>Bacteroidia</taxon>
        <taxon>Bacteroidales</taxon>
        <taxon>Bacteroidaceae</taxon>
        <taxon>Bacteroides</taxon>
    </lineage>
</organism>
<dbReference type="AlphaFoldDB" id="R9HV94"/>
<feature type="transmembrane region" description="Helical" evidence="1">
    <location>
        <begin position="335"/>
        <end position="356"/>
    </location>
</feature>
<keyword evidence="1" id="KW-0472">Membrane</keyword>
<comment type="caution">
    <text evidence="2">The sequence shown here is derived from an EMBL/GenBank/DDBJ whole genome shotgun (WGS) entry which is preliminary data.</text>
</comment>
<dbReference type="InterPro" id="IPR051533">
    <property type="entry name" value="WaaL-like"/>
</dbReference>
<feature type="transmembrane region" description="Helical" evidence="1">
    <location>
        <begin position="111"/>
        <end position="132"/>
    </location>
</feature>
<dbReference type="HOGENOM" id="CLU_053094_0_0_10"/>
<dbReference type="Proteomes" id="UP000014212">
    <property type="component" value="Unassembled WGS sequence"/>
</dbReference>
<dbReference type="PANTHER" id="PTHR37422:SF13">
    <property type="entry name" value="LIPOPOLYSACCHARIDE BIOSYNTHESIS PROTEIN PA4999-RELATED"/>
    <property type="match status" value="1"/>
</dbReference>
<dbReference type="RefSeq" id="WP_016273474.1">
    <property type="nucleotide sequence ID" value="NZ_KE159486.1"/>
</dbReference>
<sequence length="416" mass="47742">MGKTNIRKYFHYLFLYCTISYGGMALPNYIGGNDLFSLMMFLVSSIIIIRSKLQIKTATQYFIFISIFALLLLSIFATSTLSLGSIYTIISILIVIYASYIYNPLKYIQRILLILFVLSIISICLFSIQSFIGTYSLGTMMPFSHPTIINDKFEDFRSLYYTVSILHSERNCGPFGEPGQYQIVLCTALYFTLFKEQLYPQKMKIWYIIFFLITLISTMSTSGYLALFILIFCYYLHAKTTKKIDKKTTKIFKYTVLLSVAFFLFTKIGQDFFRTAIYQKIDTEKTGLAIFSNRSGAARTLSIENFINAVSAEPTILWGIGFDEMQKKGIVIDGAVGLINLLGAIGLIPFIFLFYFCCNRNIKYCNSKWESACCILLFINTGLGQPHIMNPLLFSMLLFTYFYKNTQLYKIISKNK</sequence>
<keyword evidence="1" id="KW-1133">Transmembrane helix</keyword>
<gene>
    <name evidence="2" type="ORF">C801_02444</name>
</gene>
<dbReference type="EMBL" id="ASSO01000008">
    <property type="protein sequence ID" value="EOS07927.1"/>
    <property type="molecule type" value="Genomic_DNA"/>
</dbReference>
<keyword evidence="1" id="KW-0812">Transmembrane</keyword>
<reference evidence="2 3" key="1">
    <citation type="submission" date="2013-04" db="EMBL/GenBank/DDBJ databases">
        <title>The Genome Sequence of Bacteroides uniformis dnLKV2.</title>
        <authorList>
            <consortium name="The Broad Institute Genomics Platform"/>
            <consortium name="The Broad Institute Genome Sequencing Center for Infectious Disease"/>
            <person name="Earl A."/>
            <person name="Xavier R."/>
            <person name="Kuhn K."/>
            <person name="Stappenbeck T."/>
            <person name="Walker B."/>
            <person name="Young S."/>
            <person name="Zeng Q."/>
            <person name="Gargeya S."/>
            <person name="Fitzgerald M."/>
            <person name="Haas B."/>
            <person name="Abouelleil A."/>
            <person name="Allen A.W."/>
            <person name="Alvarado L."/>
            <person name="Arachchi H.M."/>
            <person name="Berlin A.M."/>
            <person name="Chapman S.B."/>
            <person name="Gainer-Dewar J."/>
            <person name="Goldberg J."/>
            <person name="Griggs A."/>
            <person name="Gujja S."/>
            <person name="Hansen M."/>
            <person name="Howarth C."/>
            <person name="Imamovic A."/>
            <person name="Ireland A."/>
            <person name="Larimer J."/>
            <person name="McCowan C."/>
            <person name="Murphy C."/>
            <person name="Pearson M."/>
            <person name="Poon T.W."/>
            <person name="Priest M."/>
            <person name="Roberts A."/>
            <person name="Saif S."/>
            <person name="Shea T."/>
            <person name="Sisk P."/>
            <person name="Sykes S."/>
            <person name="Wortman J."/>
            <person name="Nusbaum C."/>
            <person name="Birren B."/>
        </authorList>
    </citation>
    <scope>NUCLEOTIDE SEQUENCE [LARGE SCALE GENOMIC DNA]</scope>
    <source>
        <strain evidence="3">dnLKV2</strain>
    </source>
</reference>
<dbReference type="PANTHER" id="PTHR37422">
    <property type="entry name" value="TEICHURONIC ACID BIOSYNTHESIS PROTEIN TUAE"/>
    <property type="match status" value="1"/>
</dbReference>
<proteinExistence type="predicted"/>
<evidence type="ECO:0000313" key="2">
    <source>
        <dbReference type="EMBL" id="EOS07927.1"/>
    </source>
</evidence>
<accession>R9HV94</accession>
<feature type="transmembrane region" description="Helical" evidence="1">
    <location>
        <begin position="84"/>
        <end position="102"/>
    </location>
</feature>
<protein>
    <recommendedName>
        <fullName evidence="4">O-antigen polymerase</fullName>
    </recommendedName>
</protein>
<feature type="transmembrane region" description="Helical" evidence="1">
    <location>
        <begin position="60"/>
        <end position="78"/>
    </location>
</feature>
<feature type="transmembrane region" description="Helical" evidence="1">
    <location>
        <begin position="36"/>
        <end position="53"/>
    </location>
</feature>
<evidence type="ECO:0000313" key="3">
    <source>
        <dbReference type="Proteomes" id="UP000014212"/>
    </source>
</evidence>